<dbReference type="Gene3D" id="2.40.240.10">
    <property type="entry name" value="Ribosomal Protein L25, Chain P"/>
    <property type="match status" value="1"/>
</dbReference>
<dbReference type="Proteomes" id="UP000291289">
    <property type="component" value="Unassembled WGS sequence"/>
</dbReference>
<dbReference type="GO" id="GO:0022625">
    <property type="term" value="C:cytosolic large ribosomal subunit"/>
    <property type="evidence" value="ECO:0007669"/>
    <property type="project" value="TreeGrafter"/>
</dbReference>
<keyword evidence="10" id="KW-1185">Reference proteome</keyword>
<feature type="domain" description="Large ribosomal subunit protein bL25 L25" evidence="7">
    <location>
        <begin position="6"/>
        <end position="90"/>
    </location>
</feature>
<dbReference type="GO" id="GO:0006412">
    <property type="term" value="P:translation"/>
    <property type="evidence" value="ECO:0007669"/>
    <property type="project" value="UniProtKB-UniRule"/>
</dbReference>
<dbReference type="GO" id="GO:0003735">
    <property type="term" value="F:structural constituent of ribosome"/>
    <property type="evidence" value="ECO:0007669"/>
    <property type="project" value="InterPro"/>
</dbReference>
<dbReference type="InterPro" id="IPR011035">
    <property type="entry name" value="Ribosomal_bL25/Gln-tRNA_synth"/>
</dbReference>
<dbReference type="Gene3D" id="2.170.120.20">
    <property type="entry name" value="Ribosomal protein L25, beta domain"/>
    <property type="match status" value="1"/>
</dbReference>
<dbReference type="InterPro" id="IPR020056">
    <property type="entry name" value="Rbsml_bL25/Gln-tRNA_synth_N"/>
</dbReference>
<dbReference type="NCBIfam" id="TIGR00731">
    <property type="entry name" value="bL25_bact_ctc"/>
    <property type="match status" value="1"/>
</dbReference>
<keyword evidence="4 5" id="KW-0687">Ribonucleoprotein</keyword>
<reference evidence="9 10" key="1">
    <citation type="submission" date="2018-12" db="EMBL/GenBank/DDBJ databases">
        <title>Alloscrdovia theropitheci sp. nov: a novel taxon from the feces of the bleeding-herat monkey (Theropithecus geleda).</title>
        <authorList>
            <person name="Modesto M."/>
        </authorList>
    </citation>
    <scope>NUCLEOTIDE SEQUENCE [LARGE SCALE GENOMIC DNA]</scope>
    <source>
        <strain evidence="9 10">GLDI4/2</strain>
    </source>
</reference>
<evidence type="ECO:0000256" key="5">
    <source>
        <dbReference type="HAMAP-Rule" id="MF_01334"/>
    </source>
</evidence>
<dbReference type="PANTHER" id="PTHR33284:SF1">
    <property type="entry name" value="RIBOSOMAL PROTEIN L25_GLN-TRNA SYNTHETASE, ANTI-CODON-BINDING DOMAIN-CONTAINING PROTEIN"/>
    <property type="match status" value="1"/>
</dbReference>
<dbReference type="Pfam" id="PF14693">
    <property type="entry name" value="Ribosomal_TL5_C"/>
    <property type="match status" value="1"/>
</dbReference>
<feature type="compositionally biased region" description="Acidic residues" evidence="6">
    <location>
        <begin position="180"/>
        <end position="195"/>
    </location>
</feature>
<dbReference type="InterPro" id="IPR020930">
    <property type="entry name" value="Ribosomal_uL5_bac-type"/>
</dbReference>
<evidence type="ECO:0000256" key="6">
    <source>
        <dbReference type="SAM" id="MobiDB-lite"/>
    </source>
</evidence>
<feature type="region of interest" description="Disordered" evidence="6">
    <location>
        <begin position="175"/>
        <end position="195"/>
    </location>
</feature>
<dbReference type="EMBL" id="RXLP01000004">
    <property type="protein sequence ID" value="TCD54738.1"/>
    <property type="molecule type" value="Genomic_DNA"/>
</dbReference>
<dbReference type="PANTHER" id="PTHR33284">
    <property type="entry name" value="RIBOSOMAL PROTEIN L25/GLN-TRNA SYNTHETASE, ANTI-CODON-BINDING DOMAIN-CONTAINING PROTEIN"/>
    <property type="match status" value="1"/>
</dbReference>
<dbReference type="HAMAP" id="MF_01334">
    <property type="entry name" value="Ribosomal_bL25_CTC"/>
    <property type="match status" value="1"/>
</dbReference>
<keyword evidence="3 5" id="KW-0689">Ribosomal protein</keyword>
<dbReference type="GO" id="GO:0008097">
    <property type="term" value="F:5S rRNA binding"/>
    <property type="evidence" value="ECO:0007669"/>
    <property type="project" value="InterPro"/>
</dbReference>
<evidence type="ECO:0000256" key="1">
    <source>
        <dbReference type="ARBA" id="ARBA00022730"/>
    </source>
</evidence>
<dbReference type="InterPro" id="IPR029751">
    <property type="entry name" value="Ribosomal_L25_dom"/>
</dbReference>
<dbReference type="InterPro" id="IPR020057">
    <property type="entry name" value="Ribosomal_bL25_b-dom"/>
</dbReference>
<keyword evidence="1 5" id="KW-0699">rRNA-binding</keyword>
<proteinExistence type="inferred from homology"/>
<dbReference type="Pfam" id="PF01386">
    <property type="entry name" value="Ribosomal_L25p"/>
    <property type="match status" value="1"/>
</dbReference>
<dbReference type="SUPFAM" id="SSF50715">
    <property type="entry name" value="Ribosomal protein L25-like"/>
    <property type="match status" value="1"/>
</dbReference>
<dbReference type="NCBIfam" id="NF004131">
    <property type="entry name" value="PRK05618.2-1"/>
    <property type="match status" value="1"/>
</dbReference>
<evidence type="ECO:0000256" key="3">
    <source>
        <dbReference type="ARBA" id="ARBA00022980"/>
    </source>
</evidence>
<dbReference type="RefSeq" id="WP_131283088.1">
    <property type="nucleotide sequence ID" value="NZ_RXLP01000004.1"/>
</dbReference>
<comment type="function">
    <text evidence="5">This is one of the proteins that binds to the 5S RNA in the ribosome where it forms part of the central protuberance.</text>
</comment>
<keyword evidence="2 5" id="KW-0694">RNA-binding</keyword>
<comment type="subunit">
    <text evidence="5">Part of the 50S ribosomal subunit; part of the 5S rRNA/L5/L18/L25 subcomplex. Contacts the 5S rRNA. Binds to the 5S rRNA independently of L5 and L18.</text>
</comment>
<feature type="domain" description="Large ribosomal subunit protein bL25 beta" evidence="8">
    <location>
        <begin position="98"/>
        <end position="178"/>
    </location>
</feature>
<evidence type="ECO:0000256" key="2">
    <source>
        <dbReference type="ARBA" id="ARBA00022884"/>
    </source>
</evidence>
<protein>
    <recommendedName>
        <fullName evidence="5">Large ribosomal subunit protein bL25</fullName>
    </recommendedName>
    <alternativeName>
        <fullName evidence="5">General stress protein CTC</fullName>
    </alternativeName>
</protein>
<dbReference type="InterPro" id="IPR001021">
    <property type="entry name" value="Ribosomal_bL25_long"/>
</dbReference>
<dbReference type="OrthoDB" id="5242980at2"/>
<name>A0A4R0QT94_9BIFI</name>
<comment type="caution">
    <text evidence="9">The sequence shown here is derived from an EMBL/GenBank/DDBJ whole genome shotgun (WGS) entry which is preliminary data.</text>
</comment>
<evidence type="ECO:0000259" key="7">
    <source>
        <dbReference type="Pfam" id="PF01386"/>
    </source>
</evidence>
<comment type="similarity">
    <text evidence="5">Belongs to the bacterial ribosomal protein bL25 family. CTC subfamily.</text>
</comment>
<dbReference type="CDD" id="cd00495">
    <property type="entry name" value="Ribosomal_L25_TL5_CTC"/>
    <property type="match status" value="1"/>
</dbReference>
<dbReference type="InterPro" id="IPR037121">
    <property type="entry name" value="Ribosomal_bL25_C"/>
</dbReference>
<evidence type="ECO:0000313" key="9">
    <source>
        <dbReference type="EMBL" id="TCD54738.1"/>
    </source>
</evidence>
<evidence type="ECO:0000259" key="8">
    <source>
        <dbReference type="Pfam" id="PF14693"/>
    </source>
</evidence>
<accession>A0A4R0QT94</accession>
<gene>
    <name evidence="5" type="primary">rplY</name>
    <name evidence="5" type="synonym">ctc</name>
    <name evidence="9" type="ORF">EJ419_01125</name>
</gene>
<evidence type="ECO:0000313" key="10">
    <source>
        <dbReference type="Proteomes" id="UP000291289"/>
    </source>
</evidence>
<organism evidence="9 10">
    <name type="scientific">Alloscardovia theropitheci</name>
    <dbReference type="NCBI Taxonomy" id="2496842"/>
    <lineage>
        <taxon>Bacteria</taxon>
        <taxon>Bacillati</taxon>
        <taxon>Actinomycetota</taxon>
        <taxon>Actinomycetes</taxon>
        <taxon>Bifidobacteriales</taxon>
        <taxon>Bifidobacteriaceae</taxon>
        <taxon>Alloscardovia</taxon>
    </lineage>
</organism>
<dbReference type="AlphaFoldDB" id="A0A4R0QT94"/>
<evidence type="ECO:0000256" key="4">
    <source>
        <dbReference type="ARBA" id="ARBA00023274"/>
    </source>
</evidence>
<sequence>MADITLTGEVRDEFGKGAARRMRVANLIPATVYAGGAEPSFIKLPAKETTLALRHTNALFEIKFGNESKMAVVKDIQRNPVKRTVEHVDFYEVKAGEKIVVDVPVFVEGTPKGAAVAFVDIQEMSIKADVANLPEKIVVSVDGLVDGDKVLVKDVVLPEGSELAMEDLEEPVVTLSVPEGEGEAEEAEAPAADAE</sequence>